<name>A0AAD8MUQ3_9APIA</name>
<organism evidence="2 3">
    <name type="scientific">Heracleum sosnowskyi</name>
    <dbReference type="NCBI Taxonomy" id="360622"/>
    <lineage>
        <taxon>Eukaryota</taxon>
        <taxon>Viridiplantae</taxon>
        <taxon>Streptophyta</taxon>
        <taxon>Embryophyta</taxon>
        <taxon>Tracheophyta</taxon>
        <taxon>Spermatophyta</taxon>
        <taxon>Magnoliopsida</taxon>
        <taxon>eudicotyledons</taxon>
        <taxon>Gunneridae</taxon>
        <taxon>Pentapetalae</taxon>
        <taxon>asterids</taxon>
        <taxon>campanulids</taxon>
        <taxon>Apiales</taxon>
        <taxon>Apiaceae</taxon>
        <taxon>Apioideae</taxon>
        <taxon>apioid superclade</taxon>
        <taxon>Tordylieae</taxon>
        <taxon>Tordyliinae</taxon>
        <taxon>Heracleum</taxon>
    </lineage>
</organism>
<keyword evidence="3" id="KW-1185">Reference proteome</keyword>
<evidence type="ECO:0000313" key="3">
    <source>
        <dbReference type="Proteomes" id="UP001237642"/>
    </source>
</evidence>
<dbReference type="Gene3D" id="3.30.465.10">
    <property type="match status" value="1"/>
</dbReference>
<dbReference type="Gene3D" id="3.40.462.20">
    <property type="match status" value="1"/>
</dbReference>
<dbReference type="AlphaFoldDB" id="A0AAD8MUQ3"/>
<dbReference type="Pfam" id="PF01565">
    <property type="entry name" value="FAD_binding_4"/>
    <property type="match status" value="1"/>
</dbReference>
<sequence>MRIRGGGHDYEVDPVKATAWVEAGSTLGELYYRIAEKSDTLGFPAGIWSTVGVSGLISGGGYGTLRRKYGLAADNVLDAKLIDVTSRILDRKSMGEDLFWAIRGGGASRFGVILSWKLRLVYVPKIITVFQVTRTLEQNTTEVLHCWQTIAPRLPKDVELRIAANTIWKNLPNEPQKTVHDDGSARSAGDNKTVSVNFIGQYLGRKEKLLSMMNKRFPELRLVEDSCFEVSYIQSIVVFSLFSVTDSPIGLLNRTANKIPFKAKSDYVDKPISKEGLEGIWKIFLQQNPGRKNFLFISYGGKMTEISESAIPFPHRARILYMMYMRVRKDGLLGSAPNS</sequence>
<gene>
    <name evidence="2" type="ORF">POM88_023539</name>
</gene>
<comment type="caution">
    <text evidence="2">The sequence shown here is derived from an EMBL/GenBank/DDBJ whole genome shotgun (WGS) entry which is preliminary data.</text>
</comment>
<reference evidence="2" key="2">
    <citation type="submission" date="2023-05" db="EMBL/GenBank/DDBJ databases">
        <authorList>
            <person name="Schelkunov M.I."/>
        </authorList>
    </citation>
    <scope>NUCLEOTIDE SEQUENCE</scope>
    <source>
        <strain evidence="2">Hsosn_3</strain>
        <tissue evidence="2">Leaf</tissue>
    </source>
</reference>
<dbReference type="InterPro" id="IPR016169">
    <property type="entry name" value="FAD-bd_PCMH_sub2"/>
</dbReference>
<dbReference type="InterPro" id="IPR016166">
    <property type="entry name" value="FAD-bd_PCMH"/>
</dbReference>
<dbReference type="PANTHER" id="PTHR32448">
    <property type="entry name" value="OS08G0158400 PROTEIN"/>
    <property type="match status" value="1"/>
</dbReference>
<proteinExistence type="predicted"/>
<dbReference type="InterPro" id="IPR036318">
    <property type="entry name" value="FAD-bd_PCMH-like_sf"/>
</dbReference>
<accession>A0AAD8MUQ3</accession>
<dbReference type="SUPFAM" id="SSF56176">
    <property type="entry name" value="FAD-binding/transporter-associated domain-like"/>
    <property type="match status" value="1"/>
</dbReference>
<dbReference type="EMBL" id="JAUIZM010000005">
    <property type="protein sequence ID" value="KAK1385804.1"/>
    <property type="molecule type" value="Genomic_DNA"/>
</dbReference>
<protein>
    <submittedName>
        <fullName evidence="2">FAD-linked oxidoreductase 1</fullName>
    </submittedName>
</protein>
<dbReference type="Proteomes" id="UP001237642">
    <property type="component" value="Unassembled WGS sequence"/>
</dbReference>
<reference evidence="2" key="1">
    <citation type="submission" date="2023-02" db="EMBL/GenBank/DDBJ databases">
        <title>Genome of toxic invasive species Heracleum sosnowskyi carries increased number of genes despite the absence of recent whole-genome duplications.</title>
        <authorList>
            <person name="Schelkunov M."/>
            <person name="Shtratnikova V."/>
            <person name="Makarenko M."/>
            <person name="Klepikova A."/>
            <person name="Omelchenko D."/>
            <person name="Novikova G."/>
            <person name="Obukhova E."/>
            <person name="Bogdanov V."/>
            <person name="Penin A."/>
            <person name="Logacheva M."/>
        </authorList>
    </citation>
    <scope>NUCLEOTIDE SEQUENCE</scope>
    <source>
        <strain evidence="2">Hsosn_3</strain>
        <tissue evidence="2">Leaf</tissue>
    </source>
</reference>
<feature type="domain" description="FAD-binding PCMH-type" evidence="1">
    <location>
        <begin position="1"/>
        <end position="123"/>
    </location>
</feature>
<evidence type="ECO:0000313" key="2">
    <source>
        <dbReference type="EMBL" id="KAK1385804.1"/>
    </source>
</evidence>
<dbReference type="PROSITE" id="PS51387">
    <property type="entry name" value="FAD_PCMH"/>
    <property type="match status" value="1"/>
</dbReference>
<dbReference type="InterPro" id="IPR006094">
    <property type="entry name" value="Oxid_FAD_bind_N"/>
</dbReference>
<evidence type="ECO:0000259" key="1">
    <source>
        <dbReference type="PROSITE" id="PS51387"/>
    </source>
</evidence>
<dbReference type="GO" id="GO:0071949">
    <property type="term" value="F:FAD binding"/>
    <property type="evidence" value="ECO:0007669"/>
    <property type="project" value="InterPro"/>
</dbReference>